<dbReference type="Proteomes" id="UP000662814">
    <property type="component" value="Chromosome"/>
</dbReference>
<protein>
    <submittedName>
        <fullName evidence="3">Uncharacterized protein</fullName>
    </submittedName>
</protein>
<evidence type="ECO:0000313" key="3">
    <source>
        <dbReference type="EMBL" id="QPZ37198.1"/>
    </source>
</evidence>
<reference evidence="3 4" key="1">
    <citation type="submission" date="2020-12" db="EMBL/GenBank/DDBJ databases">
        <title>Microbacterium sp. HY060.</title>
        <authorList>
            <person name="Zhou J."/>
        </authorList>
    </citation>
    <scope>NUCLEOTIDE SEQUENCE [LARGE SCALE GENOMIC DNA]</scope>
    <source>
        <strain evidence="3 4">HY60</strain>
    </source>
</reference>
<gene>
    <name evidence="3" type="ORF">HCR76_10025</name>
</gene>
<accession>A0ABX6YEG7</accession>
<feature type="signal peptide" evidence="2">
    <location>
        <begin position="1"/>
        <end position="26"/>
    </location>
</feature>
<feature type="region of interest" description="Disordered" evidence="1">
    <location>
        <begin position="30"/>
        <end position="62"/>
    </location>
</feature>
<feature type="chain" id="PRO_5046444544" evidence="2">
    <location>
        <begin position="27"/>
        <end position="216"/>
    </location>
</feature>
<keyword evidence="4" id="KW-1185">Reference proteome</keyword>
<evidence type="ECO:0000256" key="2">
    <source>
        <dbReference type="SAM" id="SignalP"/>
    </source>
</evidence>
<sequence length="216" mass="22270">MSTRMRRAGPVLGLAASAVLVLGLSACSGTLPEQPDPGPESTDSMTQTETSSPEESTPTPEAWAITETGIGPFEIGMRYADALTAPGADVSELCEGVAQVTVSDAPDATMWVMASEHDPESTLAEISVSAPADTVEDIPGGPETDKGIGLGASVDDMRATYPDARELDDTGVPDRVMYYVPADDGGGIIFTATRGGDTIWQISVTAGDAPSYEPCA</sequence>
<dbReference type="EMBL" id="CP061169">
    <property type="protein sequence ID" value="QPZ37198.1"/>
    <property type="molecule type" value="Genomic_DNA"/>
</dbReference>
<dbReference type="RefSeq" id="WP_166992695.1">
    <property type="nucleotide sequence ID" value="NZ_CP061169.1"/>
</dbReference>
<feature type="compositionally biased region" description="Low complexity" evidence="1">
    <location>
        <begin position="48"/>
        <end position="61"/>
    </location>
</feature>
<dbReference type="PROSITE" id="PS51257">
    <property type="entry name" value="PROKAR_LIPOPROTEIN"/>
    <property type="match status" value="1"/>
</dbReference>
<name>A0ABX6YEG7_9MICO</name>
<evidence type="ECO:0000313" key="4">
    <source>
        <dbReference type="Proteomes" id="UP000662814"/>
    </source>
</evidence>
<organism evidence="3 4">
    <name type="scientific">Paramicrobacterium chengjingii</name>
    <dbReference type="NCBI Taxonomy" id="2769067"/>
    <lineage>
        <taxon>Bacteria</taxon>
        <taxon>Bacillati</taxon>
        <taxon>Actinomycetota</taxon>
        <taxon>Actinomycetes</taxon>
        <taxon>Micrococcales</taxon>
        <taxon>Microbacteriaceae</taxon>
        <taxon>Paramicrobacterium</taxon>
    </lineage>
</organism>
<evidence type="ECO:0000256" key="1">
    <source>
        <dbReference type="SAM" id="MobiDB-lite"/>
    </source>
</evidence>
<keyword evidence="2" id="KW-0732">Signal</keyword>
<proteinExistence type="predicted"/>